<protein>
    <recommendedName>
        <fullName evidence="3">Proline racemase</fullName>
    </recommendedName>
</protein>
<dbReference type="Pfam" id="PF05544">
    <property type="entry name" value="Pro_racemase"/>
    <property type="match status" value="1"/>
</dbReference>
<dbReference type="InterPro" id="IPR008794">
    <property type="entry name" value="Pro_racemase_fam"/>
</dbReference>
<accession>X1Q309</accession>
<dbReference type="GO" id="GO:0047580">
    <property type="term" value="F:4-hydroxyproline epimerase activity"/>
    <property type="evidence" value="ECO:0007669"/>
    <property type="project" value="TreeGrafter"/>
</dbReference>
<dbReference type="EMBL" id="BARV01024252">
    <property type="protein sequence ID" value="GAI45450.1"/>
    <property type="molecule type" value="Genomic_DNA"/>
</dbReference>
<dbReference type="PANTHER" id="PTHR33442">
    <property type="entry name" value="TRANS-3-HYDROXY-L-PROLINE DEHYDRATASE"/>
    <property type="match status" value="1"/>
</dbReference>
<name>X1Q309_9ZZZZ</name>
<gene>
    <name evidence="2" type="ORF">S06H3_39608</name>
</gene>
<dbReference type="AlphaFoldDB" id="X1Q309"/>
<comment type="caution">
    <text evidence="2">The sequence shown here is derived from an EMBL/GenBank/DDBJ whole genome shotgun (WGS) entry which is preliminary data.</text>
</comment>
<organism evidence="2">
    <name type="scientific">marine sediment metagenome</name>
    <dbReference type="NCBI Taxonomy" id="412755"/>
    <lineage>
        <taxon>unclassified sequences</taxon>
        <taxon>metagenomes</taxon>
        <taxon>ecological metagenomes</taxon>
    </lineage>
</organism>
<comment type="similarity">
    <text evidence="1">Belongs to the proline racemase family.</text>
</comment>
<proteinExistence type="inferred from homology"/>
<dbReference type="SUPFAM" id="SSF54506">
    <property type="entry name" value="Diaminopimelate epimerase-like"/>
    <property type="match status" value="1"/>
</dbReference>
<evidence type="ECO:0000313" key="2">
    <source>
        <dbReference type="EMBL" id="GAI45450.1"/>
    </source>
</evidence>
<evidence type="ECO:0008006" key="3">
    <source>
        <dbReference type="Google" id="ProtNLM"/>
    </source>
</evidence>
<evidence type="ECO:0000256" key="1">
    <source>
        <dbReference type="ARBA" id="ARBA00007529"/>
    </source>
</evidence>
<sequence length="93" mass="10713">MKDWTPPDHWLKITTIDAHTEGEPFRVITGGFPELPGENILARRRYVKESLDHLRKALMWEPRGHADMYGCIVTRPVTPEADIGVLFMHNEGF</sequence>
<dbReference type="Gene3D" id="3.10.310.10">
    <property type="entry name" value="Diaminopimelate Epimerase, Chain A, domain 1"/>
    <property type="match status" value="1"/>
</dbReference>
<feature type="non-terminal residue" evidence="2">
    <location>
        <position position="93"/>
    </location>
</feature>
<reference evidence="2" key="1">
    <citation type="journal article" date="2014" name="Front. Microbiol.">
        <title>High frequency of phylogenetically diverse reductive dehalogenase-homologous genes in deep subseafloor sedimentary metagenomes.</title>
        <authorList>
            <person name="Kawai M."/>
            <person name="Futagami T."/>
            <person name="Toyoda A."/>
            <person name="Takaki Y."/>
            <person name="Nishi S."/>
            <person name="Hori S."/>
            <person name="Arai W."/>
            <person name="Tsubouchi T."/>
            <person name="Morono Y."/>
            <person name="Uchiyama I."/>
            <person name="Ito T."/>
            <person name="Fujiyama A."/>
            <person name="Inagaki F."/>
            <person name="Takami H."/>
        </authorList>
    </citation>
    <scope>NUCLEOTIDE SEQUENCE</scope>
    <source>
        <strain evidence="2">Expedition CK06-06</strain>
    </source>
</reference>
<dbReference type="PANTHER" id="PTHR33442:SF1">
    <property type="entry name" value="TRANS-3-HYDROXY-L-PROLINE DEHYDRATASE"/>
    <property type="match status" value="1"/>
</dbReference>